<dbReference type="CDD" id="cd11291">
    <property type="entry name" value="gelsolin_S6_like"/>
    <property type="match status" value="1"/>
</dbReference>
<proteinExistence type="predicted"/>
<dbReference type="GO" id="GO:0051014">
    <property type="term" value="P:actin filament severing"/>
    <property type="evidence" value="ECO:0007669"/>
    <property type="project" value="TreeGrafter"/>
</dbReference>
<keyword evidence="1" id="KW-0677">Repeat</keyword>
<feature type="domain" description="Gelsolin-like" evidence="2">
    <location>
        <begin position="364"/>
        <end position="415"/>
    </location>
</feature>
<dbReference type="AlphaFoldDB" id="A0AAV8EJJ2"/>
<keyword evidence="4" id="KW-1185">Reference proteome</keyword>
<evidence type="ECO:0000313" key="3">
    <source>
        <dbReference type="EMBL" id="KAJ4779454.1"/>
    </source>
</evidence>
<name>A0AAV8EJJ2_9POAL</name>
<gene>
    <name evidence="3" type="ORF">LUZ62_063711</name>
</gene>
<dbReference type="PANTHER" id="PTHR11977">
    <property type="entry name" value="VILLIN"/>
    <property type="match status" value="1"/>
</dbReference>
<dbReference type="Gene3D" id="3.40.20.10">
    <property type="entry name" value="Severin"/>
    <property type="match status" value="5"/>
</dbReference>
<dbReference type="Pfam" id="PF00626">
    <property type="entry name" value="Gelsolin"/>
    <property type="match status" value="4"/>
</dbReference>
<dbReference type="PANTHER" id="PTHR11977:SF51">
    <property type="entry name" value="PROTEIN FLIGHTLESS-1 HOMOLOG"/>
    <property type="match status" value="1"/>
</dbReference>
<accession>A0AAV8EJJ2</accession>
<feature type="domain" description="Gelsolin-like" evidence="2">
    <location>
        <begin position="157"/>
        <end position="204"/>
    </location>
</feature>
<sequence>MVILKKSNSEKIQDPAFKSAGQKIGTEIWRIENFQLVPLPESDYGKFYSGDSYIILRTSAHRGGAYVYDIHFWIGKHSTQDEFGTAAIKTIELGEILGGRAIQHREIQGHESDKFISYFKPCIVPLQGGFASGFKRHEEQYEIRLYVCRGNRVARMNQVPVSLSSLNHDHIFILDTESKVYQFNGKTSSIQERAKALEVITYLKDKFHSGRRCGFAIVDDGECKPELDSESGEFWAYFGGFAPIAEKAFDEKELIPNITAPIIYSLAPVDDRIAAIRIVKDDQNIAKESANSIWDALNGKPAQVWIYEGKEPPQFIALFQPMIVLKGGTSSSYKKLIKETKLIDRTYSSDGMALIQIPSTAFNINKAIQVDAAVESLCSLDCFLLQAGDAFYAWHGNSSTVEQQQLAETVTKHLKVSEIYNFSQDDLLTEDMLILDTHAEVFIWIGRSVDPKEKKSAFDVGQKYIEQAILFDGLSPEVTLYRVTEGNEPCFFTSYFPSWDVTKAMTEGNSYEKKLKLLKKIARTFTLLSKEKSTRLRKPSEKWINVQSSFKNKAYSPNLPTDSGSETT</sequence>
<evidence type="ECO:0000313" key="4">
    <source>
        <dbReference type="Proteomes" id="UP001140206"/>
    </source>
</evidence>
<dbReference type="PRINTS" id="PR00597">
    <property type="entry name" value="GELSOLIN"/>
</dbReference>
<evidence type="ECO:0000256" key="1">
    <source>
        <dbReference type="ARBA" id="ARBA00022737"/>
    </source>
</evidence>
<dbReference type="InterPro" id="IPR007122">
    <property type="entry name" value="Villin/Gelsolin"/>
</dbReference>
<reference evidence="3" key="1">
    <citation type="submission" date="2022-08" db="EMBL/GenBank/DDBJ databases">
        <authorList>
            <person name="Marques A."/>
        </authorList>
    </citation>
    <scope>NUCLEOTIDE SEQUENCE</scope>
    <source>
        <strain evidence="3">RhyPub2mFocal</strain>
        <tissue evidence="3">Leaves</tissue>
    </source>
</reference>
<feature type="domain" description="Gelsolin-like" evidence="2">
    <location>
        <begin position="418"/>
        <end position="492"/>
    </location>
</feature>
<dbReference type="GO" id="GO:0051015">
    <property type="term" value="F:actin filament binding"/>
    <property type="evidence" value="ECO:0007669"/>
    <property type="project" value="InterPro"/>
</dbReference>
<dbReference type="InterPro" id="IPR029006">
    <property type="entry name" value="ADF-H/Gelsolin-like_dom_sf"/>
</dbReference>
<feature type="domain" description="Gelsolin-like" evidence="2">
    <location>
        <begin position="33"/>
        <end position="116"/>
    </location>
</feature>
<dbReference type="SUPFAM" id="SSF55753">
    <property type="entry name" value="Actin depolymerizing proteins"/>
    <property type="match status" value="5"/>
</dbReference>
<dbReference type="SMART" id="SM00262">
    <property type="entry name" value="GEL"/>
    <property type="match status" value="3"/>
</dbReference>
<comment type="caution">
    <text evidence="3">The sequence shown here is derived from an EMBL/GenBank/DDBJ whole genome shotgun (WGS) entry which is preliminary data.</text>
</comment>
<protein>
    <submittedName>
        <fullName evidence="3">Villin-3</fullName>
    </submittedName>
</protein>
<dbReference type="InterPro" id="IPR007123">
    <property type="entry name" value="Gelsolin-like_dom"/>
</dbReference>
<dbReference type="EMBL" id="JAMFTS010000003">
    <property type="protein sequence ID" value="KAJ4779454.1"/>
    <property type="molecule type" value="Genomic_DNA"/>
</dbReference>
<dbReference type="FunFam" id="3.40.20.10:FF:000002">
    <property type="entry name" value="Gelsolin"/>
    <property type="match status" value="1"/>
</dbReference>
<organism evidence="3 4">
    <name type="scientific">Rhynchospora pubera</name>
    <dbReference type="NCBI Taxonomy" id="906938"/>
    <lineage>
        <taxon>Eukaryota</taxon>
        <taxon>Viridiplantae</taxon>
        <taxon>Streptophyta</taxon>
        <taxon>Embryophyta</taxon>
        <taxon>Tracheophyta</taxon>
        <taxon>Spermatophyta</taxon>
        <taxon>Magnoliopsida</taxon>
        <taxon>Liliopsida</taxon>
        <taxon>Poales</taxon>
        <taxon>Cyperaceae</taxon>
        <taxon>Cyperoideae</taxon>
        <taxon>Rhynchosporeae</taxon>
        <taxon>Rhynchospora</taxon>
    </lineage>
</organism>
<dbReference type="CDD" id="cd11290">
    <property type="entry name" value="gelsolin_S1_like"/>
    <property type="match status" value="1"/>
</dbReference>
<evidence type="ECO:0000259" key="2">
    <source>
        <dbReference type="Pfam" id="PF00626"/>
    </source>
</evidence>
<dbReference type="Proteomes" id="UP001140206">
    <property type="component" value="Chromosome 3"/>
</dbReference>